<feature type="region of interest" description="Disordered" evidence="1">
    <location>
        <begin position="1"/>
        <end position="25"/>
    </location>
</feature>
<gene>
    <name evidence="2" type="ORF">Sya03_57150</name>
</gene>
<dbReference type="AlphaFoldDB" id="A0A8J3YD37"/>
<sequence length="765" mass="82751">MSKGALGSLNETEGTVRARVGPTAGSAWRRRNTRVAGVLTAVLAGGLVQVTAQPVAAQEPSQSRQAPCPAELPTEVEAAAAALKCGGKVGVAAMTSETTLVWALPSGGFQQEIQALPVRVKQDNDWVPVDLTLTEQADGTVAAKAHPLGVTLSGATSHSGENELAAVGSGDDEVAMGWTGPLPEPELEGPKATYREVKPGVDLIVEATYTGIESFYVVKNRDAADEVAKLVVPIAGDDIADHQRSTDGTVTLVDDSGEAVASTPPPLMWDARTTADGDPAAIKPITMTTADRVASTTSELAGAGATLTLTPDQNFLNSPDTVYPVTVDPQLNGSYTYYSRWMEEGSTAANDSTGWIQIGYNPANNKRSRAFIGWNSHTLTGKYISSATVSLWNYESGNINAPTCAKANWEIWSTERWYNFHTWTSQPVWYVKEATTDATWGATTACDNNWATVDATSFWQRAADAGQSLAFMGIRATNENAWASFKKFSSRNAPASMVPRTLINYSDPVDTDVAITGIDWPLNTEISAQDLKAKMQAAGYSEQAITSVVAGDGATATASEIDEPETPNGIDLAQEFANDDTFEEEWAEAYPGTTPPPADGVMAQSMFENSAPYQAENPEEQMTAMGGTGRHDIVSMWDDVNWGRIVLRYGYYQTHANGQDNGFGLTKVIQKHNLDERNLRNVTRFPKLKQHVAGQKYNYTSHPIIRTKCTGNFFTRKCKNVARTEIILGHDFRIWPADHKSFGVITAFCKGYDGKCPNWVKNRRM</sequence>
<dbReference type="Proteomes" id="UP000652013">
    <property type="component" value="Unassembled WGS sequence"/>
</dbReference>
<dbReference type="NCBIfam" id="NF033679">
    <property type="entry name" value="DNRLRE_dom"/>
    <property type="match status" value="1"/>
</dbReference>
<comment type="caution">
    <text evidence="2">The sequence shown here is derived from an EMBL/GenBank/DDBJ whole genome shotgun (WGS) entry which is preliminary data.</text>
</comment>
<evidence type="ECO:0000256" key="1">
    <source>
        <dbReference type="SAM" id="MobiDB-lite"/>
    </source>
</evidence>
<dbReference type="EMBL" id="BOOY01000041">
    <property type="protein sequence ID" value="GIJ06363.1"/>
    <property type="molecule type" value="Genomic_DNA"/>
</dbReference>
<evidence type="ECO:0000313" key="2">
    <source>
        <dbReference type="EMBL" id="GIJ06363.1"/>
    </source>
</evidence>
<proteinExistence type="predicted"/>
<accession>A0A8J3YD37</accession>
<evidence type="ECO:0000313" key="3">
    <source>
        <dbReference type="Proteomes" id="UP000652013"/>
    </source>
</evidence>
<name>A0A8J3YD37_9ACTN</name>
<protein>
    <submittedName>
        <fullName evidence="2">Uncharacterized protein</fullName>
    </submittedName>
</protein>
<organism evidence="2 3">
    <name type="scientific">Spirilliplanes yamanashiensis</name>
    <dbReference type="NCBI Taxonomy" id="42233"/>
    <lineage>
        <taxon>Bacteria</taxon>
        <taxon>Bacillati</taxon>
        <taxon>Actinomycetota</taxon>
        <taxon>Actinomycetes</taxon>
        <taxon>Micromonosporales</taxon>
        <taxon>Micromonosporaceae</taxon>
        <taxon>Spirilliplanes</taxon>
    </lineage>
</organism>
<reference evidence="2" key="1">
    <citation type="submission" date="2021-01" db="EMBL/GenBank/DDBJ databases">
        <title>Whole genome shotgun sequence of Spirilliplanes yamanashiensis NBRC 15828.</title>
        <authorList>
            <person name="Komaki H."/>
            <person name="Tamura T."/>
        </authorList>
    </citation>
    <scope>NUCLEOTIDE SEQUENCE</scope>
    <source>
        <strain evidence="2">NBRC 15828</strain>
    </source>
</reference>
<keyword evidence="3" id="KW-1185">Reference proteome</keyword>